<evidence type="ECO:0000256" key="2">
    <source>
        <dbReference type="SAM" id="Phobius"/>
    </source>
</evidence>
<dbReference type="Proteomes" id="UP000183649">
    <property type="component" value="Unassembled WGS sequence"/>
</dbReference>
<keyword evidence="4" id="KW-1185">Reference proteome</keyword>
<dbReference type="InterPro" id="IPR011990">
    <property type="entry name" value="TPR-like_helical_dom_sf"/>
</dbReference>
<reference evidence="4" key="1">
    <citation type="submission" date="2015-08" db="EMBL/GenBank/DDBJ databases">
        <authorList>
            <person name="Varghese N."/>
        </authorList>
    </citation>
    <scope>NUCLEOTIDE SEQUENCE [LARGE SCALE GENOMIC DNA]</scope>
    <source>
        <strain evidence="4">DSM 18181</strain>
    </source>
</reference>
<keyword evidence="2" id="KW-1133">Transmembrane helix</keyword>
<dbReference type="AlphaFoldDB" id="A0A0K6HV39"/>
<keyword evidence="2" id="KW-0812">Transmembrane</keyword>
<dbReference type="STRING" id="339866.GCA_001418255_00682"/>
<dbReference type="EMBL" id="CYHF01000002">
    <property type="protein sequence ID" value="CUA94628.1"/>
    <property type="molecule type" value="Genomic_DNA"/>
</dbReference>
<sequence>MTSWDALWTQPWFWSRPWALLLLLVPLGLAAWRLRSARAERHVALRWADAELLPFATAQPPARAVWGRLLRDTLMWTLLALAAAGPRQPLTDAAGAAGPHRIAVMVLMDASAAASAAPADATLSPLEQQRLLLAALWPELSGERLGLIAYGASRPGAAMAVAQLLPPTNDPALFNHAADQARPQILAVDGAGAALPGLLDLARQRLRQQAEGEPGALLLMAGPGLALPSDLDGAALGRALRAAHLPLYGLALPGLSAEAASVLRAVAQTSGGEWDAVAAGQTGTAAWQRLYAQGMARLPASPAAASAVTAWRELYGLFLLPALVVLLVSAWPRPRAMPALLLAALFLGASLTHAPSARAAEPLPQRRAEHAAWSAWQQGRYAEAQQRYAALPGYAARMGEGAAAYRLGHYQVAAQAFHRALLLADTPGQRFAAFYDLGNATLHLPGRSLEAVQAFDAALRLRPNDAQAQRNARLARRVYETEHPPSYLVGIAKRAPPSHQSRFGQQTSDTPSQLKHHPRAQASAPLQQGAALSAQGHLSAPTGASAAVAQAAWQPPALDWAGMDKRVQLLLDARAELLAQRAALDTRAAAGAAP</sequence>
<dbReference type="SUPFAM" id="SSF48452">
    <property type="entry name" value="TPR-like"/>
    <property type="match status" value="1"/>
</dbReference>
<evidence type="ECO:0000313" key="4">
    <source>
        <dbReference type="Proteomes" id="UP000183649"/>
    </source>
</evidence>
<dbReference type="Gene3D" id="3.40.50.410">
    <property type="entry name" value="von Willebrand factor, type A domain"/>
    <property type="match status" value="1"/>
</dbReference>
<dbReference type="OrthoDB" id="9149683at2"/>
<protein>
    <submittedName>
        <fullName evidence="3">von Willebrand factor type A domain</fullName>
    </submittedName>
</protein>
<accession>A0A0K6HV39</accession>
<name>A0A0K6HV39_9BURK</name>
<organism evidence="3 4">
    <name type="scientific">Thiomonas bhubaneswarensis</name>
    <dbReference type="NCBI Taxonomy" id="339866"/>
    <lineage>
        <taxon>Bacteria</taxon>
        <taxon>Pseudomonadati</taxon>
        <taxon>Pseudomonadota</taxon>
        <taxon>Betaproteobacteria</taxon>
        <taxon>Burkholderiales</taxon>
        <taxon>Thiomonas</taxon>
    </lineage>
</organism>
<feature type="compositionally biased region" description="Polar residues" evidence="1">
    <location>
        <begin position="498"/>
        <end position="513"/>
    </location>
</feature>
<dbReference type="RefSeq" id="WP_055449622.1">
    <property type="nucleotide sequence ID" value="NZ_CYHF01000002.1"/>
</dbReference>
<evidence type="ECO:0000313" key="3">
    <source>
        <dbReference type="EMBL" id="CUA94628.1"/>
    </source>
</evidence>
<dbReference type="InterPro" id="IPR036465">
    <property type="entry name" value="vWFA_dom_sf"/>
</dbReference>
<keyword evidence="2" id="KW-0472">Membrane</keyword>
<feature type="transmembrane region" description="Helical" evidence="2">
    <location>
        <begin position="12"/>
        <end position="32"/>
    </location>
</feature>
<feature type="region of interest" description="Disordered" evidence="1">
    <location>
        <begin position="497"/>
        <end position="538"/>
    </location>
</feature>
<dbReference type="Gene3D" id="1.25.40.10">
    <property type="entry name" value="Tetratricopeptide repeat domain"/>
    <property type="match status" value="1"/>
</dbReference>
<feature type="transmembrane region" description="Helical" evidence="2">
    <location>
        <begin position="314"/>
        <end position="331"/>
    </location>
</feature>
<evidence type="ECO:0000256" key="1">
    <source>
        <dbReference type="SAM" id="MobiDB-lite"/>
    </source>
</evidence>
<proteinExistence type="predicted"/>
<gene>
    <name evidence="3" type="ORF">Ga0061069_102158</name>
</gene>